<reference evidence="2 3" key="1">
    <citation type="submission" date="2019-12" db="EMBL/GenBank/DDBJ databases">
        <title>Genomic-based taxomic classification of the family Erythrobacteraceae.</title>
        <authorList>
            <person name="Xu L."/>
        </authorList>
    </citation>
    <scope>NUCLEOTIDE SEQUENCE [LARGE SCALE GENOMIC DNA]</scope>
    <source>
        <strain evidence="2 3">JCM 16339</strain>
    </source>
</reference>
<name>A0A844ZFN7_9SPHN</name>
<dbReference type="Proteomes" id="UP000435243">
    <property type="component" value="Unassembled WGS sequence"/>
</dbReference>
<keyword evidence="3" id="KW-1185">Reference proteome</keyword>
<dbReference type="EMBL" id="WTYY01000001">
    <property type="protein sequence ID" value="MXO87341.1"/>
    <property type="molecule type" value="Genomic_DNA"/>
</dbReference>
<evidence type="ECO:0000313" key="3">
    <source>
        <dbReference type="Proteomes" id="UP000435243"/>
    </source>
</evidence>
<gene>
    <name evidence="2" type="ORF">GRI32_01140</name>
</gene>
<evidence type="ECO:0000256" key="1">
    <source>
        <dbReference type="SAM" id="MobiDB-lite"/>
    </source>
</evidence>
<dbReference type="OrthoDB" id="7429152at2"/>
<sequence length="58" mass="6493">MAKIFRSARTVSGQLGSGRANISRRARAQVDMAFPHASHGPILPMEEPGFFARLFRRH</sequence>
<evidence type="ECO:0000313" key="2">
    <source>
        <dbReference type="EMBL" id="MXO87341.1"/>
    </source>
</evidence>
<organism evidence="2 3">
    <name type="scientific">Alteraurantiacibacter aestuarii</name>
    <dbReference type="NCBI Taxonomy" id="650004"/>
    <lineage>
        <taxon>Bacteria</taxon>
        <taxon>Pseudomonadati</taxon>
        <taxon>Pseudomonadota</taxon>
        <taxon>Alphaproteobacteria</taxon>
        <taxon>Sphingomonadales</taxon>
        <taxon>Erythrobacteraceae</taxon>
        <taxon>Alteraurantiacibacter</taxon>
    </lineage>
</organism>
<proteinExistence type="predicted"/>
<accession>A0A844ZFN7</accession>
<protein>
    <submittedName>
        <fullName evidence="2">Uncharacterized protein</fullName>
    </submittedName>
</protein>
<feature type="region of interest" description="Disordered" evidence="1">
    <location>
        <begin position="1"/>
        <end position="21"/>
    </location>
</feature>
<dbReference type="AlphaFoldDB" id="A0A844ZFN7"/>
<dbReference type="RefSeq" id="WP_160589292.1">
    <property type="nucleotide sequence ID" value="NZ_BAAAFP010000002.1"/>
</dbReference>
<comment type="caution">
    <text evidence="2">The sequence shown here is derived from an EMBL/GenBank/DDBJ whole genome shotgun (WGS) entry which is preliminary data.</text>
</comment>